<feature type="binding site" evidence="8">
    <location>
        <position position="277"/>
    </location>
    <ligand>
        <name>a divalent metal cation</name>
        <dbReference type="ChEBI" id="CHEBI:60240"/>
        <note>ligand shared between dimeric partners</note>
    </ligand>
</feature>
<keyword evidence="5 8" id="KW-0560">Oxidoreductase</keyword>
<keyword evidence="6 8" id="KW-0520">NAD</keyword>
<feature type="binding site" evidence="8">
    <location>
        <position position="294"/>
    </location>
    <ligand>
        <name>substrate</name>
    </ligand>
</feature>
<comment type="pathway">
    <text evidence="8">Cofactor biosynthesis; pyridoxine 5'-phosphate biosynthesis; pyridoxine 5'-phosphate from D-erythrose 4-phosphate: step 4/5.</text>
</comment>
<protein>
    <recommendedName>
        <fullName evidence="8">4-hydroxythreonine-4-phosphate dehydrogenase</fullName>
        <ecNumber evidence="8">1.1.1.262</ecNumber>
    </recommendedName>
    <alternativeName>
        <fullName evidence="8">4-(phosphohydroxy)-L-threonine dehydrogenase</fullName>
    </alternativeName>
</protein>
<evidence type="ECO:0000256" key="3">
    <source>
        <dbReference type="ARBA" id="ARBA00022723"/>
    </source>
</evidence>
<evidence type="ECO:0000256" key="4">
    <source>
        <dbReference type="ARBA" id="ARBA00022857"/>
    </source>
</evidence>
<dbReference type="SUPFAM" id="SSF53659">
    <property type="entry name" value="Isocitrate/Isopropylmalate dehydrogenase-like"/>
    <property type="match status" value="1"/>
</dbReference>
<dbReference type="Proteomes" id="UP001604335">
    <property type="component" value="Unassembled WGS sequence"/>
</dbReference>
<feature type="binding site" evidence="8">
    <location>
        <position position="303"/>
    </location>
    <ligand>
        <name>substrate</name>
    </ligand>
</feature>
<evidence type="ECO:0000256" key="8">
    <source>
        <dbReference type="HAMAP-Rule" id="MF_00536"/>
    </source>
</evidence>
<comment type="caution">
    <text evidence="9">The sequence shown here is derived from an EMBL/GenBank/DDBJ whole genome shotgun (WGS) entry which is preliminary data.</text>
</comment>
<comment type="cofactor">
    <cofactor evidence="8">
        <name>a divalent metal cation</name>
        <dbReference type="ChEBI" id="CHEBI:60240"/>
    </cofactor>
    <text evidence="8">Binds 1 divalent metal cation per subunit.</text>
</comment>
<comment type="miscellaneous">
    <text evidence="8">The active site is located at the dimer interface.</text>
</comment>
<gene>
    <name evidence="8 9" type="primary">pdxA</name>
    <name evidence="9" type="ORF">VPK24_06730</name>
</gene>
<name>A0ABW7C8Y3_9CYAN</name>
<comment type="similarity">
    <text evidence="1">Belongs to the PdxA family. PdxA2 subfamily.</text>
</comment>
<dbReference type="InterPro" id="IPR005255">
    <property type="entry name" value="PdxA_fam"/>
</dbReference>
<feature type="binding site" evidence="8">
    <location>
        <position position="211"/>
    </location>
    <ligand>
        <name>a divalent metal cation</name>
        <dbReference type="ChEBI" id="CHEBI:60240"/>
        <note>ligand shared between dimeric partners</note>
    </ligand>
</feature>
<keyword evidence="10" id="KW-1185">Reference proteome</keyword>
<sequence length="353" mass="37776">MIRLAISIGDPAGIGPEVVLKALADPAVAALRPVLVGSRSILSRTYAQLQPRSSQPIADPAKLRILDIPIDPLLERSIHWGVENAAAGAASFTWLDAALAATAAGRFAGVVTAPISKAAWHSAGHAFPGQTEVCAERAGVDRFGMAFVGRSPQTGWKLCALLATTHIPLHQVPVVLTAELLDRKLDLLVTMLDRDLGITHPTIAIAGLNPHSGEGGQLGTEERDWLIPWLAQARNRYPNATLRGPIPPDTMWVTAGQAWFGPTLPAGLPDAYLALYHDQGLIPVKLMAFDRAVNTTIGLPFVRTSPDHGTAFDIAGQGIANPASMIEAIHWAIELTETRNQWRDRVVAAAHRE</sequence>
<dbReference type="InterPro" id="IPR037510">
    <property type="entry name" value="PdxA"/>
</dbReference>
<feature type="binding site" evidence="8">
    <location>
        <position position="166"/>
    </location>
    <ligand>
        <name>a divalent metal cation</name>
        <dbReference type="ChEBI" id="CHEBI:60240"/>
        <note>ligand shared between dimeric partners</note>
    </ligand>
</feature>
<dbReference type="HAMAP" id="MF_00536">
    <property type="entry name" value="PdxA"/>
    <property type="match status" value="1"/>
</dbReference>
<dbReference type="Pfam" id="PF04166">
    <property type="entry name" value="PdxA"/>
    <property type="match status" value="1"/>
</dbReference>
<feature type="binding site" evidence="8">
    <location>
        <position position="285"/>
    </location>
    <ligand>
        <name>substrate</name>
    </ligand>
</feature>
<dbReference type="PANTHER" id="PTHR30004">
    <property type="entry name" value="4-HYDROXYTHREONINE-4-PHOSPHATE DEHYDROGENASE"/>
    <property type="match status" value="1"/>
</dbReference>
<evidence type="ECO:0000256" key="5">
    <source>
        <dbReference type="ARBA" id="ARBA00023002"/>
    </source>
</evidence>
<accession>A0ABW7C8Y3</accession>
<keyword evidence="2 8" id="KW-0963">Cytoplasm</keyword>
<evidence type="ECO:0000256" key="6">
    <source>
        <dbReference type="ARBA" id="ARBA00023027"/>
    </source>
</evidence>
<proteinExistence type="inferred from homology"/>
<dbReference type="Gene3D" id="3.40.718.10">
    <property type="entry name" value="Isopropylmalate Dehydrogenase"/>
    <property type="match status" value="1"/>
</dbReference>
<reference evidence="10" key="1">
    <citation type="journal article" date="2024" name="Algal Res.">
        <title>Biochemical, toxicological and genomic investigation of a high-biomass producing Limnothrix strain isolated from Italian shallow drinking water reservoir.</title>
        <authorList>
            <person name="Simonazzi M."/>
            <person name="Shishido T.K."/>
            <person name="Delbaje E."/>
            <person name="Wahlsten M."/>
            <person name="Fewer D.P."/>
            <person name="Sivonen K."/>
            <person name="Pezzolesi L."/>
            <person name="Pistocchi R."/>
        </authorList>
    </citation>
    <scope>NUCLEOTIDE SEQUENCE [LARGE SCALE GENOMIC DNA]</scope>
    <source>
        <strain evidence="10">LRLZ20PSL1</strain>
    </source>
</reference>
<dbReference type="EC" id="1.1.1.262" evidence="8"/>
<evidence type="ECO:0000313" key="10">
    <source>
        <dbReference type="Proteomes" id="UP001604335"/>
    </source>
</evidence>
<dbReference type="PANTHER" id="PTHR30004:SF6">
    <property type="entry name" value="D-THREONATE 4-PHOSPHATE DEHYDROGENASE"/>
    <property type="match status" value="1"/>
</dbReference>
<dbReference type="RefSeq" id="WP_393011578.1">
    <property type="nucleotide sequence ID" value="NZ_JAZAQF010000034.1"/>
</dbReference>
<organism evidence="9 10">
    <name type="scientific">Limnothrix redekei LRLZ20PSL1</name>
    <dbReference type="NCBI Taxonomy" id="3112953"/>
    <lineage>
        <taxon>Bacteria</taxon>
        <taxon>Bacillati</taxon>
        <taxon>Cyanobacteriota</taxon>
        <taxon>Cyanophyceae</taxon>
        <taxon>Pseudanabaenales</taxon>
        <taxon>Pseudanabaenaceae</taxon>
        <taxon>Limnothrix</taxon>
    </lineage>
</organism>
<comment type="caution">
    <text evidence="8">Lacks conserved residue(s) required for the propagation of feature annotation.</text>
</comment>
<evidence type="ECO:0000313" key="9">
    <source>
        <dbReference type="EMBL" id="MFG3817328.1"/>
    </source>
</evidence>
<dbReference type="EMBL" id="JAZAQF010000034">
    <property type="protein sequence ID" value="MFG3817328.1"/>
    <property type="molecule type" value="Genomic_DNA"/>
</dbReference>
<evidence type="ECO:0000256" key="2">
    <source>
        <dbReference type="ARBA" id="ARBA00022490"/>
    </source>
</evidence>
<dbReference type="NCBIfam" id="NF002744">
    <property type="entry name" value="PRK02746.1"/>
    <property type="match status" value="1"/>
</dbReference>
<comment type="subcellular location">
    <subcellularLocation>
        <location evidence="8">Cytoplasm</location>
    </subcellularLocation>
</comment>
<keyword evidence="4 8" id="KW-0521">NADP</keyword>
<comment type="catalytic activity">
    <reaction evidence="8">
        <text>4-(phosphooxy)-L-threonine + NAD(+) = 3-amino-2-oxopropyl phosphate + CO2 + NADH</text>
        <dbReference type="Rhea" id="RHEA:32275"/>
        <dbReference type="ChEBI" id="CHEBI:16526"/>
        <dbReference type="ChEBI" id="CHEBI:57279"/>
        <dbReference type="ChEBI" id="CHEBI:57540"/>
        <dbReference type="ChEBI" id="CHEBI:57945"/>
        <dbReference type="ChEBI" id="CHEBI:58452"/>
        <dbReference type="EC" id="1.1.1.262"/>
    </reaction>
</comment>
<feature type="binding site" evidence="8">
    <location>
        <position position="131"/>
    </location>
    <ligand>
        <name>substrate</name>
    </ligand>
</feature>
<comment type="function">
    <text evidence="8">Catalyzes the NAD(P)-dependent oxidation of 4-(phosphooxy)-L-threonine (HTP) into 2-amino-3-oxo-4-(phosphooxy)butyric acid which spontaneously decarboxylates to form 3-amino-2-oxopropyl phosphate (AHAP).</text>
</comment>
<dbReference type="NCBIfam" id="TIGR00557">
    <property type="entry name" value="pdxA"/>
    <property type="match status" value="1"/>
</dbReference>
<evidence type="ECO:0000256" key="1">
    <source>
        <dbReference type="ARBA" id="ARBA00009464"/>
    </source>
</evidence>
<keyword evidence="3 8" id="KW-0479">Metal-binding</keyword>
<keyword evidence="7 8" id="KW-0664">Pyridoxine biosynthesis</keyword>
<comment type="subunit">
    <text evidence="8">Homodimer.</text>
</comment>
<evidence type="ECO:0000256" key="7">
    <source>
        <dbReference type="ARBA" id="ARBA00023096"/>
    </source>
</evidence>